<organism evidence="2 3">
    <name type="scientific">Caldibacillus debilis</name>
    <dbReference type="NCBI Taxonomy" id="301148"/>
    <lineage>
        <taxon>Bacteria</taxon>
        <taxon>Bacillati</taxon>
        <taxon>Bacillota</taxon>
        <taxon>Bacilli</taxon>
        <taxon>Bacillales</taxon>
        <taxon>Bacillaceae</taxon>
        <taxon>Caldibacillus</taxon>
    </lineage>
</organism>
<evidence type="ECO:0000256" key="1">
    <source>
        <dbReference type="SAM" id="Phobius"/>
    </source>
</evidence>
<dbReference type="Proteomes" id="UP000075683">
    <property type="component" value="Unassembled WGS sequence"/>
</dbReference>
<comment type="caution">
    <text evidence="2">The sequence shown here is derived from an EMBL/GenBank/DDBJ whole genome shotgun (WGS) entry which is preliminary data.</text>
</comment>
<keyword evidence="1" id="KW-0472">Membrane</keyword>
<keyword evidence="1" id="KW-1133">Transmembrane helix</keyword>
<feature type="transmembrane region" description="Helical" evidence="1">
    <location>
        <begin position="21"/>
        <end position="43"/>
    </location>
</feature>
<evidence type="ECO:0000313" key="2">
    <source>
        <dbReference type="EMBL" id="KYD10137.1"/>
    </source>
</evidence>
<name>A0A150LCQ5_9BACI</name>
<proteinExistence type="predicted"/>
<protein>
    <submittedName>
        <fullName evidence="2">Uncharacterized protein</fullName>
    </submittedName>
</protein>
<keyword evidence="1" id="KW-0812">Transmembrane</keyword>
<dbReference type="AlphaFoldDB" id="A0A150LCQ5"/>
<accession>A0A150LCQ5</accession>
<gene>
    <name evidence="2" type="ORF">B4135_3616</name>
</gene>
<reference evidence="2 3" key="1">
    <citation type="submission" date="2016-01" db="EMBL/GenBank/DDBJ databases">
        <title>Draft Genome Sequences of Seven Thermophilic Sporeformers Isolated from Foods.</title>
        <authorList>
            <person name="Berendsen E.M."/>
            <person name="Wells-Bennik M.H."/>
            <person name="Krawcyk A.O."/>
            <person name="De Jong A."/>
            <person name="Holsappel S."/>
            <person name="Eijlander R.T."/>
            <person name="Kuipers O.P."/>
        </authorList>
    </citation>
    <scope>NUCLEOTIDE SEQUENCE [LARGE SCALE GENOMIC DNA]</scope>
    <source>
        <strain evidence="2 3">B4135</strain>
    </source>
</reference>
<evidence type="ECO:0000313" key="3">
    <source>
        <dbReference type="Proteomes" id="UP000075683"/>
    </source>
</evidence>
<dbReference type="EMBL" id="LQYT01000121">
    <property type="protein sequence ID" value="KYD10137.1"/>
    <property type="molecule type" value="Genomic_DNA"/>
</dbReference>
<sequence>MKPRVLPTFTVLKIKTPQKRCYHRFFGEFFIFSYVDMISFFYLSSQGQE</sequence>